<dbReference type="EMBL" id="BPQG01000046">
    <property type="protein sequence ID" value="GJD45086.1"/>
    <property type="molecule type" value="Genomic_DNA"/>
</dbReference>
<feature type="modified residue" description="4-aspartylphosphate" evidence="1">
    <location>
        <position position="68"/>
    </location>
</feature>
<dbReference type="SUPFAM" id="SSF52172">
    <property type="entry name" value="CheY-like"/>
    <property type="match status" value="1"/>
</dbReference>
<dbReference type="SMART" id="SM00448">
    <property type="entry name" value="REC"/>
    <property type="match status" value="1"/>
</dbReference>
<evidence type="ECO:0000256" key="1">
    <source>
        <dbReference type="PROSITE-ProRule" id="PRU00169"/>
    </source>
</evidence>
<comment type="caution">
    <text evidence="3">The sequence shown here is derived from an EMBL/GenBank/DDBJ whole genome shotgun (WGS) entry which is preliminary data.</text>
</comment>
<evidence type="ECO:0000313" key="3">
    <source>
        <dbReference type="EMBL" id="GJD45086.1"/>
    </source>
</evidence>
<protein>
    <recommendedName>
        <fullName evidence="2">Response regulatory domain-containing protein</fullName>
    </recommendedName>
</protein>
<gene>
    <name evidence="3" type="ORF">AFCDBAGC_2955</name>
</gene>
<keyword evidence="4" id="KW-1185">Reference proteome</keyword>
<organism evidence="3 4">
    <name type="scientific">Methylobacterium cerastii</name>
    <dbReference type="NCBI Taxonomy" id="932741"/>
    <lineage>
        <taxon>Bacteria</taxon>
        <taxon>Pseudomonadati</taxon>
        <taxon>Pseudomonadota</taxon>
        <taxon>Alphaproteobacteria</taxon>
        <taxon>Hyphomicrobiales</taxon>
        <taxon>Methylobacteriaceae</taxon>
        <taxon>Methylobacterium</taxon>
    </lineage>
</organism>
<dbReference type="PROSITE" id="PS50110">
    <property type="entry name" value="RESPONSE_REGULATORY"/>
    <property type="match status" value="1"/>
</dbReference>
<dbReference type="InterPro" id="IPR001789">
    <property type="entry name" value="Sig_transdc_resp-reg_receiver"/>
</dbReference>
<evidence type="ECO:0000259" key="2">
    <source>
        <dbReference type="PROSITE" id="PS50110"/>
    </source>
</evidence>
<reference evidence="3 4" key="1">
    <citation type="journal article" date="2021" name="Front. Microbiol.">
        <title>Comprehensive Comparative Genomics and Phenotyping of Methylobacterium Species.</title>
        <authorList>
            <person name="Alessa O."/>
            <person name="Ogura Y."/>
            <person name="Fujitani Y."/>
            <person name="Takami H."/>
            <person name="Hayashi T."/>
            <person name="Sahin N."/>
            <person name="Tani A."/>
        </authorList>
    </citation>
    <scope>NUCLEOTIDE SEQUENCE [LARGE SCALE GENOMIC DNA]</scope>
    <source>
        <strain evidence="3 4">DSM 23679</strain>
    </source>
</reference>
<name>A0ABQ4QJ82_9HYPH</name>
<sequence length="127" mass="13377">MDRMGDATSTAPLAKRRVLLVEDDYFIVSDLARSFEAEGAEVVGPAATVADGLALLAEAPDLDGAVLDINLQGEMVFPLADALTARGVPFVFATGYDRTMVPPRYAAVAHCKKPVEPGTIARVLFGA</sequence>
<keyword evidence="1" id="KW-0597">Phosphoprotein</keyword>
<dbReference type="InterPro" id="IPR011006">
    <property type="entry name" value="CheY-like_superfamily"/>
</dbReference>
<proteinExistence type="predicted"/>
<evidence type="ECO:0000313" key="4">
    <source>
        <dbReference type="Proteomes" id="UP001055117"/>
    </source>
</evidence>
<accession>A0ABQ4QJ82</accession>
<feature type="domain" description="Response regulatory" evidence="2">
    <location>
        <begin position="17"/>
        <end position="127"/>
    </location>
</feature>
<dbReference type="Proteomes" id="UP001055117">
    <property type="component" value="Unassembled WGS sequence"/>
</dbReference>
<dbReference type="Gene3D" id="3.40.50.2300">
    <property type="match status" value="1"/>
</dbReference>